<sequence length="112" mass="11465">MQASGAAAAAAAVVAAGGDDDDDDDDGGDDCGCFAAVAAAGGDEATVERPGTSYTDNRDYSVAVAGDAVAIDDYLPVHVGKDNVTFFGDTSPKDVVEVLQRQQMDCIWKNCK</sequence>
<dbReference type="EMBL" id="GGFL01014291">
    <property type="protein sequence ID" value="MBW78469.1"/>
    <property type="molecule type" value="Transcribed_RNA"/>
</dbReference>
<reference evidence="1" key="1">
    <citation type="submission" date="2018-01" db="EMBL/GenBank/DDBJ databases">
        <title>An insight into the sialome of Amazonian anophelines.</title>
        <authorList>
            <person name="Ribeiro J.M."/>
            <person name="Scarpassa V."/>
            <person name="Calvo E."/>
        </authorList>
    </citation>
    <scope>NUCLEOTIDE SEQUENCE</scope>
</reference>
<proteinExistence type="predicted"/>
<accession>A0A2M4DLQ2</accession>
<protein>
    <submittedName>
        <fullName evidence="1">Putative secreted protein</fullName>
    </submittedName>
</protein>
<dbReference type="AlphaFoldDB" id="A0A2M4DLQ2"/>
<evidence type="ECO:0000313" key="1">
    <source>
        <dbReference type="EMBL" id="MBW78469.1"/>
    </source>
</evidence>
<organism evidence="1">
    <name type="scientific">Anopheles darlingi</name>
    <name type="common">Mosquito</name>
    <dbReference type="NCBI Taxonomy" id="43151"/>
    <lineage>
        <taxon>Eukaryota</taxon>
        <taxon>Metazoa</taxon>
        <taxon>Ecdysozoa</taxon>
        <taxon>Arthropoda</taxon>
        <taxon>Hexapoda</taxon>
        <taxon>Insecta</taxon>
        <taxon>Pterygota</taxon>
        <taxon>Neoptera</taxon>
        <taxon>Endopterygota</taxon>
        <taxon>Diptera</taxon>
        <taxon>Nematocera</taxon>
        <taxon>Culicoidea</taxon>
        <taxon>Culicidae</taxon>
        <taxon>Anophelinae</taxon>
        <taxon>Anopheles</taxon>
    </lineage>
</organism>
<name>A0A2M4DLQ2_ANODA</name>